<gene>
    <name evidence="2" type="ORF">GCM10009554_39220</name>
</gene>
<dbReference type="Gene3D" id="3.90.1150.200">
    <property type="match status" value="1"/>
</dbReference>
<protein>
    <submittedName>
        <fullName evidence="2">DUF1801 domain-containing protein</fullName>
    </submittedName>
</protein>
<feature type="region of interest" description="Disordered" evidence="1">
    <location>
        <begin position="1"/>
        <end position="29"/>
    </location>
</feature>
<feature type="compositionally biased region" description="Basic and acidic residues" evidence="1">
    <location>
        <begin position="20"/>
        <end position="29"/>
    </location>
</feature>
<dbReference type="Proteomes" id="UP001500542">
    <property type="component" value="Unassembled WGS sequence"/>
</dbReference>
<evidence type="ECO:0000256" key="1">
    <source>
        <dbReference type="SAM" id="MobiDB-lite"/>
    </source>
</evidence>
<dbReference type="RefSeq" id="WP_343971710.1">
    <property type="nucleotide sequence ID" value="NZ_BAAAHK010000008.1"/>
</dbReference>
<comment type="caution">
    <text evidence="2">The sequence shown here is derived from an EMBL/GenBank/DDBJ whole genome shotgun (WGS) entry which is preliminary data.</text>
</comment>
<evidence type="ECO:0000313" key="3">
    <source>
        <dbReference type="Proteomes" id="UP001500542"/>
    </source>
</evidence>
<dbReference type="EMBL" id="BAAAHK010000008">
    <property type="protein sequence ID" value="GAA0944800.1"/>
    <property type="molecule type" value="Genomic_DNA"/>
</dbReference>
<sequence length="150" mass="16355">MTTTKKSTAAKSKSYDGFTDEERGAMKERARELKAASGKAEAEAAVLEKIAEIADEGDRAMAERIHAIVKENAPELSPKTWYGMPAYAKNGKIVCFFQPADKFKARYSTLGFNDPANLDDGDMWATSFALTKLTPAVEKQLTALIKKAAS</sequence>
<evidence type="ECO:0000313" key="2">
    <source>
        <dbReference type="EMBL" id="GAA0944800.1"/>
    </source>
</evidence>
<name>A0ABN1QNI8_9ACTN</name>
<dbReference type="SUPFAM" id="SSF159888">
    <property type="entry name" value="YdhG-like"/>
    <property type="match status" value="1"/>
</dbReference>
<keyword evidence="3" id="KW-1185">Reference proteome</keyword>
<organism evidence="2 3">
    <name type="scientific">Kribbella koreensis</name>
    <dbReference type="NCBI Taxonomy" id="57909"/>
    <lineage>
        <taxon>Bacteria</taxon>
        <taxon>Bacillati</taxon>
        <taxon>Actinomycetota</taxon>
        <taxon>Actinomycetes</taxon>
        <taxon>Propionibacteriales</taxon>
        <taxon>Kribbellaceae</taxon>
        <taxon>Kribbella</taxon>
    </lineage>
</organism>
<reference evidence="2 3" key="1">
    <citation type="journal article" date="2019" name="Int. J. Syst. Evol. Microbiol.">
        <title>The Global Catalogue of Microorganisms (GCM) 10K type strain sequencing project: providing services to taxonomists for standard genome sequencing and annotation.</title>
        <authorList>
            <consortium name="The Broad Institute Genomics Platform"/>
            <consortium name="The Broad Institute Genome Sequencing Center for Infectious Disease"/>
            <person name="Wu L."/>
            <person name="Ma J."/>
        </authorList>
    </citation>
    <scope>NUCLEOTIDE SEQUENCE [LARGE SCALE GENOMIC DNA]</scope>
    <source>
        <strain evidence="2 3">JCM 10977</strain>
    </source>
</reference>
<feature type="compositionally biased region" description="Low complexity" evidence="1">
    <location>
        <begin position="1"/>
        <end position="12"/>
    </location>
</feature>
<accession>A0ABN1QNI8</accession>
<proteinExistence type="predicted"/>